<evidence type="ECO:0000256" key="5">
    <source>
        <dbReference type="SAM" id="MobiDB-lite"/>
    </source>
</evidence>
<evidence type="ECO:0000256" key="6">
    <source>
        <dbReference type="SAM" id="Phobius"/>
    </source>
</evidence>
<dbReference type="AlphaFoldDB" id="H8GFM5"/>
<evidence type="ECO:0000256" key="3">
    <source>
        <dbReference type="ARBA" id="ARBA00022989"/>
    </source>
</evidence>
<dbReference type="Proteomes" id="UP000004705">
    <property type="component" value="Chromosome"/>
</dbReference>
<protein>
    <submittedName>
        <fullName evidence="7">Interferon-induced transmembrane protein</fullName>
    </submittedName>
</protein>
<keyword evidence="2 6" id="KW-0812">Transmembrane</keyword>
<gene>
    <name evidence="7" type="ORF">SacazDRAFT_04211</name>
</gene>
<feature type="compositionally biased region" description="Polar residues" evidence="5">
    <location>
        <begin position="1"/>
        <end position="10"/>
    </location>
</feature>
<proteinExistence type="predicted"/>
<feature type="region of interest" description="Disordered" evidence="5">
    <location>
        <begin position="1"/>
        <end position="31"/>
    </location>
</feature>
<organism evidence="7 8">
    <name type="scientific">Saccharomonospora azurea NA-128</name>
    <dbReference type="NCBI Taxonomy" id="882081"/>
    <lineage>
        <taxon>Bacteria</taxon>
        <taxon>Bacillati</taxon>
        <taxon>Actinomycetota</taxon>
        <taxon>Actinomycetes</taxon>
        <taxon>Pseudonocardiales</taxon>
        <taxon>Pseudonocardiaceae</taxon>
        <taxon>Saccharomonospora</taxon>
    </lineage>
</organism>
<dbReference type="GO" id="GO:0016020">
    <property type="term" value="C:membrane"/>
    <property type="evidence" value="ECO:0007669"/>
    <property type="project" value="UniProtKB-SubCell"/>
</dbReference>
<dbReference type="InterPro" id="IPR051423">
    <property type="entry name" value="CD225/Dispanin"/>
</dbReference>
<dbReference type="Pfam" id="PF04505">
    <property type="entry name" value="CD225"/>
    <property type="match status" value="1"/>
</dbReference>
<dbReference type="PANTHER" id="PTHR14948">
    <property type="entry name" value="NG5"/>
    <property type="match status" value="1"/>
</dbReference>
<evidence type="ECO:0000313" key="7">
    <source>
        <dbReference type="EMBL" id="EHY91060.1"/>
    </source>
</evidence>
<feature type="transmembrane region" description="Helical" evidence="6">
    <location>
        <begin position="79"/>
        <end position="97"/>
    </location>
</feature>
<feature type="compositionally biased region" description="Low complexity" evidence="5">
    <location>
        <begin position="12"/>
        <end position="31"/>
    </location>
</feature>
<dbReference type="EMBL" id="CM001466">
    <property type="protein sequence ID" value="EHY91060.1"/>
    <property type="molecule type" value="Genomic_DNA"/>
</dbReference>
<dbReference type="PANTHER" id="PTHR14948:SF25">
    <property type="entry name" value="DUF4190 DOMAIN-CONTAINING PROTEIN"/>
    <property type="match status" value="1"/>
</dbReference>
<keyword evidence="8" id="KW-1185">Reference proteome</keyword>
<evidence type="ECO:0000313" key="8">
    <source>
        <dbReference type="Proteomes" id="UP000004705"/>
    </source>
</evidence>
<dbReference type="HOGENOM" id="CLU_1668135_0_0_11"/>
<dbReference type="RefSeq" id="WP_005444804.1">
    <property type="nucleotide sequence ID" value="NZ_CM001466.1"/>
</dbReference>
<dbReference type="InterPro" id="IPR007593">
    <property type="entry name" value="CD225/Dispanin_fam"/>
</dbReference>
<evidence type="ECO:0000256" key="2">
    <source>
        <dbReference type="ARBA" id="ARBA00022692"/>
    </source>
</evidence>
<name>H8GFM5_9PSEU</name>
<feature type="transmembrane region" description="Helical" evidence="6">
    <location>
        <begin position="124"/>
        <end position="148"/>
    </location>
</feature>
<reference evidence="7 8" key="1">
    <citation type="journal article" date="2012" name="Stand. Genomic Sci.">
        <title>Genome sequence of the soil bacterium Saccharomonospora azurea type strain (NA-128(T)).</title>
        <authorList>
            <person name="Klenk H.P."/>
            <person name="Held B."/>
            <person name="Lucas S."/>
            <person name="Lapidus A."/>
            <person name="Copeland A."/>
            <person name="Hammon N."/>
            <person name="Pitluck S."/>
            <person name="Goodwin L.A."/>
            <person name="Han C."/>
            <person name="Tapia R."/>
            <person name="Brambilla E.M."/>
            <person name="Potter G."/>
            <person name="Land M."/>
            <person name="Ivanova N."/>
            <person name="Rohde M."/>
            <person name="Goker M."/>
            <person name="Detter J.C."/>
            <person name="Kyrpides N.C."/>
            <person name="Woyke T."/>
        </authorList>
    </citation>
    <scope>NUCLEOTIDE SEQUENCE [LARGE SCALE GENOMIC DNA]</scope>
    <source>
        <strain evidence="7 8">NA-128</strain>
    </source>
</reference>
<keyword evidence="3 6" id="KW-1133">Transmembrane helix</keyword>
<evidence type="ECO:0000256" key="4">
    <source>
        <dbReference type="ARBA" id="ARBA00023136"/>
    </source>
</evidence>
<keyword evidence="4 6" id="KW-0472">Membrane</keyword>
<evidence type="ECO:0000256" key="1">
    <source>
        <dbReference type="ARBA" id="ARBA00004370"/>
    </source>
</evidence>
<accession>H8GFM5</accession>
<sequence length="158" mass="16974">MTNPYGQQMPHSAPMQAQPGQAQPYGSPSAGMPAAPYAQPYAQQQAYQQQPFGQQAPYGQPYGAGMANPYGPPIPDYKGWAIGSIFLCWIVAIFAIMKSNEVTTHQMTGNMAAAQQASQQTRTLCLVATCLGVAGWLLGIIWLIVALSSAPDITYSRY</sequence>
<comment type="subcellular location">
    <subcellularLocation>
        <location evidence="1">Membrane</location>
    </subcellularLocation>
</comment>